<gene>
    <name evidence="2" type="ORF">HID58_038007</name>
</gene>
<name>A0ABQ8BMZ9_BRANA</name>
<feature type="compositionally biased region" description="Basic and acidic residues" evidence="1">
    <location>
        <begin position="79"/>
        <end position="92"/>
    </location>
</feature>
<comment type="caution">
    <text evidence="2">The sequence shown here is derived from an EMBL/GenBank/DDBJ whole genome shotgun (WGS) entry which is preliminary data.</text>
</comment>
<feature type="region of interest" description="Disordered" evidence="1">
    <location>
        <begin position="303"/>
        <end position="380"/>
    </location>
</feature>
<reference evidence="2 3" key="1">
    <citation type="submission" date="2021-05" db="EMBL/GenBank/DDBJ databases">
        <title>Genome Assembly of Synthetic Allotetraploid Brassica napus Reveals Homoeologous Exchanges between Subgenomes.</title>
        <authorList>
            <person name="Davis J.T."/>
        </authorList>
    </citation>
    <scope>NUCLEOTIDE SEQUENCE [LARGE SCALE GENOMIC DNA]</scope>
    <source>
        <strain evidence="3">cv. Da-Ae</strain>
        <tissue evidence="2">Seedling</tissue>
    </source>
</reference>
<accession>A0ABQ8BMZ9</accession>
<sequence length="380" mass="41717">MGTPKLKLAVEELEMDHLMLQIQNGRMLDDLSQTETEKLKSYASKKFQTLLGEIPKAPFPMIQGGSVYLMDKWIEDPSDKEDEMKKTCEGESSKSGGLNRNEANKLLPYKVGLNRNASLPTEKGIRQRRIHLSSGGGISKKRSYGVGKKTERSFTGGSTKKRSSGGGLNQREEEPVGGDAPLVLDAMGTPKLKLAGEELEMDHLMLQIQNGRMLDDLSQTETEKLKSYASKKFQTLLGEIPKAPFPMIQGGSVYLMDKWIEDPSDKEDEMKKTCEGESSKSVGLNGNEANKLLTYKVGLNRNASLPTEKGRRQRRIHLSSGGGISKKRSYGGGKKTERSFTGGSTKKRSSGGGLNQREEEPVGGDAPLVLDGDSVESWRT</sequence>
<feature type="region of interest" description="Disordered" evidence="1">
    <location>
        <begin position="127"/>
        <end position="184"/>
    </location>
</feature>
<protein>
    <submittedName>
        <fullName evidence="2">Uncharacterized protein</fullName>
    </submittedName>
</protein>
<evidence type="ECO:0000313" key="3">
    <source>
        <dbReference type="Proteomes" id="UP000824890"/>
    </source>
</evidence>
<dbReference type="Proteomes" id="UP000824890">
    <property type="component" value="Unassembled WGS sequence"/>
</dbReference>
<evidence type="ECO:0000313" key="2">
    <source>
        <dbReference type="EMBL" id="KAH0906180.1"/>
    </source>
</evidence>
<organism evidence="2 3">
    <name type="scientific">Brassica napus</name>
    <name type="common">Rape</name>
    <dbReference type="NCBI Taxonomy" id="3708"/>
    <lineage>
        <taxon>Eukaryota</taxon>
        <taxon>Viridiplantae</taxon>
        <taxon>Streptophyta</taxon>
        <taxon>Embryophyta</taxon>
        <taxon>Tracheophyta</taxon>
        <taxon>Spermatophyta</taxon>
        <taxon>Magnoliopsida</taxon>
        <taxon>eudicotyledons</taxon>
        <taxon>Gunneridae</taxon>
        <taxon>Pentapetalae</taxon>
        <taxon>rosids</taxon>
        <taxon>malvids</taxon>
        <taxon>Brassicales</taxon>
        <taxon>Brassicaceae</taxon>
        <taxon>Brassiceae</taxon>
        <taxon>Brassica</taxon>
    </lineage>
</organism>
<keyword evidence="3" id="KW-1185">Reference proteome</keyword>
<feature type="compositionally biased region" description="Basic and acidic residues" evidence="1">
    <location>
        <begin position="265"/>
        <end position="278"/>
    </location>
</feature>
<dbReference type="EMBL" id="JAGKQM010000010">
    <property type="protein sequence ID" value="KAH0906180.1"/>
    <property type="molecule type" value="Genomic_DNA"/>
</dbReference>
<proteinExistence type="predicted"/>
<evidence type="ECO:0000256" key="1">
    <source>
        <dbReference type="SAM" id="MobiDB-lite"/>
    </source>
</evidence>
<feature type="region of interest" description="Disordered" evidence="1">
    <location>
        <begin position="79"/>
        <end position="101"/>
    </location>
</feature>
<feature type="region of interest" description="Disordered" evidence="1">
    <location>
        <begin position="265"/>
        <end position="285"/>
    </location>
</feature>